<evidence type="ECO:0000313" key="1">
    <source>
        <dbReference type="EMBL" id="KAK1569549.1"/>
    </source>
</evidence>
<dbReference type="RefSeq" id="XP_060407778.1">
    <property type="nucleotide sequence ID" value="XM_060560421.1"/>
</dbReference>
<protein>
    <submittedName>
        <fullName evidence="1">Uncharacterized protein</fullName>
    </submittedName>
</protein>
<proteinExistence type="predicted"/>
<gene>
    <name evidence="1" type="ORF">LY79DRAFT_584659</name>
</gene>
<keyword evidence="2" id="KW-1185">Reference proteome</keyword>
<reference evidence="1" key="1">
    <citation type="submission" date="2021-06" db="EMBL/GenBank/DDBJ databases">
        <title>Comparative genomics, transcriptomics and evolutionary studies reveal genomic signatures of adaptation to plant cell wall in hemibiotrophic fungi.</title>
        <authorList>
            <consortium name="DOE Joint Genome Institute"/>
            <person name="Baroncelli R."/>
            <person name="Diaz J.F."/>
            <person name="Benocci T."/>
            <person name="Peng M."/>
            <person name="Battaglia E."/>
            <person name="Haridas S."/>
            <person name="Andreopoulos W."/>
            <person name="Labutti K."/>
            <person name="Pangilinan J."/>
            <person name="Floch G.L."/>
            <person name="Makela M.R."/>
            <person name="Henrissat B."/>
            <person name="Grigoriev I.V."/>
            <person name="Crouch J.A."/>
            <person name="De Vries R.P."/>
            <person name="Sukno S.A."/>
            <person name="Thon M.R."/>
        </authorList>
    </citation>
    <scope>NUCLEOTIDE SEQUENCE</scope>
    <source>
        <strain evidence="1">CBS 125086</strain>
    </source>
</reference>
<comment type="caution">
    <text evidence="1">The sequence shown here is derived from an EMBL/GenBank/DDBJ whole genome shotgun (WGS) entry which is preliminary data.</text>
</comment>
<name>A0AAD8PKM0_9PEZI</name>
<dbReference type="EMBL" id="JAHLJV010000130">
    <property type="protein sequence ID" value="KAK1569549.1"/>
    <property type="molecule type" value="Genomic_DNA"/>
</dbReference>
<sequence>MTITVMVEGGQAQGPLTPSRPRRLATTGPVGGGAQTVAVEALNDAMLRYHTATQELVNISINEMLARSNLHKVLFQRSTSGRGAELQRVLTPRERANSARALIVSLAADTDDSEAASRLPMPDEGDFGPLRRLVKLHVRRRQVVTEMRRLAVLVRLGLEDTSLAGDGVTAEAWRQLINGVWEPDMPWLGVM</sequence>
<accession>A0AAD8PKM0</accession>
<dbReference type="Proteomes" id="UP001230504">
    <property type="component" value="Unassembled WGS sequence"/>
</dbReference>
<evidence type="ECO:0000313" key="2">
    <source>
        <dbReference type="Proteomes" id="UP001230504"/>
    </source>
</evidence>
<dbReference type="GeneID" id="85444661"/>
<organism evidence="1 2">
    <name type="scientific">Colletotrichum navitas</name>
    <dbReference type="NCBI Taxonomy" id="681940"/>
    <lineage>
        <taxon>Eukaryota</taxon>
        <taxon>Fungi</taxon>
        <taxon>Dikarya</taxon>
        <taxon>Ascomycota</taxon>
        <taxon>Pezizomycotina</taxon>
        <taxon>Sordariomycetes</taxon>
        <taxon>Hypocreomycetidae</taxon>
        <taxon>Glomerellales</taxon>
        <taxon>Glomerellaceae</taxon>
        <taxon>Colletotrichum</taxon>
        <taxon>Colletotrichum graminicola species complex</taxon>
    </lineage>
</organism>
<dbReference type="AlphaFoldDB" id="A0AAD8PKM0"/>